<dbReference type="CDD" id="cd06502">
    <property type="entry name" value="TA_like"/>
    <property type="match status" value="1"/>
</dbReference>
<feature type="domain" description="Aromatic amino acid beta-eliminating lyase/threonine aldolase" evidence="4">
    <location>
        <begin position="16"/>
        <end position="300"/>
    </location>
</feature>
<dbReference type="PANTHER" id="PTHR48097:SF5">
    <property type="entry name" value="LOW SPECIFICITY L-THREONINE ALDOLASE"/>
    <property type="match status" value="1"/>
</dbReference>
<dbReference type="GO" id="GO:0016829">
    <property type="term" value="F:lyase activity"/>
    <property type="evidence" value="ECO:0007669"/>
    <property type="project" value="InterPro"/>
</dbReference>
<dbReference type="InterPro" id="IPR001597">
    <property type="entry name" value="ArAA_b-elim_lyase/Thr_aldolase"/>
</dbReference>
<sequence length="355" mass="39155">MTSNTTASDDFKLRSFASDNNSGAHPAIMQAVVEANHGYMRAYGEDPISEQADAKLKEHFGQDARIHYVTTGTAANVLGLRAVTRTYNSVICSSMAHIHMDECGAPEAFGGTKLVTIPSEDGKLTPGMIAPYLGHVGFVHASQPKVISITQTTEEGTLYTPDEIEKLVHFAKDHDLLVHMDGARLANACAALDCSFFDLTTALGVDLLSFGGTKNGLLMGEAVVFLNPEIGEGFQYLRKQGMQLVSKMRFVGAQMLRYLQDDLWLQNARHANDMAKRLAHKAGELEHVTIKGEVQSNGVFAQIPPEATEILLEKYYFYVWDEHSHTLRWMTSWATTEAEVDEFVADIKKAVEQVK</sequence>
<evidence type="ECO:0000256" key="3">
    <source>
        <dbReference type="ARBA" id="ARBA00022898"/>
    </source>
</evidence>
<reference evidence="5 6" key="1">
    <citation type="journal article" date="2017" name="Int. J. Syst. Evol. Microbiol.">
        <title>Desulfovibrio senegalensis sp. nov., a mesophilic sulfate reducer isolated from marine sediment.</title>
        <authorList>
            <person name="Thioye A."/>
            <person name="Gam Z.B.A."/>
            <person name="Mbengue M."/>
            <person name="Cayol J.L."/>
            <person name="Joseph-Bartoli M."/>
            <person name="Toure-Kane C."/>
            <person name="Labat M."/>
        </authorList>
    </citation>
    <scope>NUCLEOTIDE SEQUENCE [LARGE SCALE GENOMIC DNA]</scope>
    <source>
        <strain evidence="5 6">DSM 101509</strain>
    </source>
</reference>
<accession>A0A6N6N2K2</accession>
<dbReference type="OrthoDB" id="9774495at2"/>
<keyword evidence="3" id="KW-0663">Pyridoxal phosphate</keyword>
<dbReference type="Proteomes" id="UP000438699">
    <property type="component" value="Unassembled WGS sequence"/>
</dbReference>
<organism evidence="5 6">
    <name type="scientific">Pseudodesulfovibrio senegalensis</name>
    <dbReference type="NCBI Taxonomy" id="1721087"/>
    <lineage>
        <taxon>Bacteria</taxon>
        <taxon>Pseudomonadati</taxon>
        <taxon>Thermodesulfobacteriota</taxon>
        <taxon>Desulfovibrionia</taxon>
        <taxon>Desulfovibrionales</taxon>
        <taxon>Desulfovibrionaceae</taxon>
    </lineage>
</organism>
<evidence type="ECO:0000256" key="1">
    <source>
        <dbReference type="ARBA" id="ARBA00001933"/>
    </source>
</evidence>
<dbReference type="RefSeq" id="WP_151150470.1">
    <property type="nucleotide sequence ID" value="NZ_WAIE01000002.1"/>
</dbReference>
<evidence type="ECO:0000256" key="2">
    <source>
        <dbReference type="ARBA" id="ARBA00006966"/>
    </source>
</evidence>
<dbReference type="Gene3D" id="3.90.1150.10">
    <property type="entry name" value="Aspartate Aminotransferase, domain 1"/>
    <property type="match status" value="1"/>
</dbReference>
<proteinExistence type="inferred from homology"/>
<dbReference type="InterPro" id="IPR015422">
    <property type="entry name" value="PyrdxlP-dep_Trfase_small"/>
</dbReference>
<name>A0A6N6N2K2_9BACT</name>
<dbReference type="GO" id="GO:0006520">
    <property type="term" value="P:amino acid metabolic process"/>
    <property type="evidence" value="ECO:0007669"/>
    <property type="project" value="InterPro"/>
</dbReference>
<evidence type="ECO:0000259" key="4">
    <source>
        <dbReference type="Pfam" id="PF01212"/>
    </source>
</evidence>
<dbReference type="EMBL" id="WAIE01000002">
    <property type="protein sequence ID" value="KAB1442249.1"/>
    <property type="molecule type" value="Genomic_DNA"/>
</dbReference>
<dbReference type="Pfam" id="PF01212">
    <property type="entry name" value="Beta_elim_lyase"/>
    <property type="match status" value="1"/>
</dbReference>
<dbReference type="AlphaFoldDB" id="A0A6N6N2K2"/>
<protein>
    <submittedName>
        <fullName evidence="5">Low specificity L-threonine aldolase</fullName>
    </submittedName>
</protein>
<dbReference type="InterPro" id="IPR015421">
    <property type="entry name" value="PyrdxlP-dep_Trfase_major"/>
</dbReference>
<dbReference type="InterPro" id="IPR015424">
    <property type="entry name" value="PyrdxlP-dep_Trfase"/>
</dbReference>
<dbReference type="Gene3D" id="3.40.640.10">
    <property type="entry name" value="Type I PLP-dependent aspartate aminotransferase-like (Major domain)"/>
    <property type="match status" value="1"/>
</dbReference>
<evidence type="ECO:0000313" key="5">
    <source>
        <dbReference type="EMBL" id="KAB1442249.1"/>
    </source>
</evidence>
<comment type="cofactor">
    <cofactor evidence="1">
        <name>pyridoxal 5'-phosphate</name>
        <dbReference type="ChEBI" id="CHEBI:597326"/>
    </cofactor>
</comment>
<evidence type="ECO:0000313" key="6">
    <source>
        <dbReference type="Proteomes" id="UP000438699"/>
    </source>
</evidence>
<comment type="similarity">
    <text evidence="2">Belongs to the threonine aldolase family.</text>
</comment>
<keyword evidence="6" id="KW-1185">Reference proteome</keyword>
<comment type="caution">
    <text evidence="5">The sequence shown here is derived from an EMBL/GenBank/DDBJ whole genome shotgun (WGS) entry which is preliminary data.</text>
</comment>
<dbReference type="PANTHER" id="PTHR48097">
    <property type="entry name" value="L-THREONINE ALDOLASE-RELATED"/>
    <property type="match status" value="1"/>
</dbReference>
<gene>
    <name evidence="5" type="ORF">F8A88_07270</name>
</gene>
<dbReference type="SUPFAM" id="SSF53383">
    <property type="entry name" value="PLP-dependent transferases"/>
    <property type="match status" value="1"/>
</dbReference>